<dbReference type="Pfam" id="PF20152">
    <property type="entry name" value="DUF6534"/>
    <property type="match status" value="1"/>
</dbReference>
<proteinExistence type="predicted"/>
<organism evidence="3 4">
    <name type="scientific">Armillaria gallica</name>
    <name type="common">Bulbous honey fungus</name>
    <name type="synonym">Armillaria bulbosa</name>
    <dbReference type="NCBI Taxonomy" id="47427"/>
    <lineage>
        <taxon>Eukaryota</taxon>
        <taxon>Fungi</taxon>
        <taxon>Dikarya</taxon>
        <taxon>Basidiomycota</taxon>
        <taxon>Agaricomycotina</taxon>
        <taxon>Agaricomycetes</taxon>
        <taxon>Agaricomycetidae</taxon>
        <taxon>Agaricales</taxon>
        <taxon>Marasmiineae</taxon>
        <taxon>Physalacriaceae</taxon>
        <taxon>Armillaria</taxon>
    </lineage>
</organism>
<dbReference type="STRING" id="47427.A0A2H3DCW8"/>
<evidence type="ECO:0000259" key="2">
    <source>
        <dbReference type="Pfam" id="PF20152"/>
    </source>
</evidence>
<evidence type="ECO:0000256" key="1">
    <source>
        <dbReference type="SAM" id="Phobius"/>
    </source>
</evidence>
<keyword evidence="1" id="KW-0472">Membrane</keyword>
<sequence>MQPVLPGFPVVKLSGPLTVAVLLHWGLFGSLSVQLYLHYLAFPNDRKFTKYLVYGVYIVEFVQTILVTHDTFSVFGHGFGDMDALTAMNFNWLTVPIMSAVVACVGQGFHAFRIFILSKSQIVPIFVSCLAITSSAAAITTDVYALEAGSIIELNKKKISISIGIWCCASALCDIVIAVCMTYYLMLSDAGYRRTRMLVTRLICLTIETGSVTAVVALLNSILFLAFPHQTLYITPALLMPKLHANTVYMVLNSRIRIIGGRDTYTSFADMSVPTTILRDTSSPSPENAGGTEGRAPVVTIAFNNDFSNDCEMRRMNISCRD</sequence>
<keyword evidence="4" id="KW-1185">Reference proteome</keyword>
<keyword evidence="1" id="KW-0812">Transmembrane</keyword>
<feature type="transmembrane region" description="Helical" evidence="1">
    <location>
        <begin position="51"/>
        <end position="69"/>
    </location>
</feature>
<reference evidence="4" key="1">
    <citation type="journal article" date="2017" name="Nat. Ecol. Evol.">
        <title>Genome expansion and lineage-specific genetic innovations in the forest pathogenic fungi Armillaria.</title>
        <authorList>
            <person name="Sipos G."/>
            <person name="Prasanna A.N."/>
            <person name="Walter M.C."/>
            <person name="O'Connor E."/>
            <person name="Balint B."/>
            <person name="Krizsan K."/>
            <person name="Kiss B."/>
            <person name="Hess J."/>
            <person name="Varga T."/>
            <person name="Slot J."/>
            <person name="Riley R."/>
            <person name="Boka B."/>
            <person name="Rigling D."/>
            <person name="Barry K."/>
            <person name="Lee J."/>
            <person name="Mihaltcheva S."/>
            <person name="LaButti K."/>
            <person name="Lipzen A."/>
            <person name="Waldron R."/>
            <person name="Moloney N.M."/>
            <person name="Sperisen C."/>
            <person name="Kredics L."/>
            <person name="Vagvoelgyi C."/>
            <person name="Patrignani A."/>
            <person name="Fitzpatrick D."/>
            <person name="Nagy I."/>
            <person name="Doyle S."/>
            <person name="Anderson J.B."/>
            <person name="Grigoriev I.V."/>
            <person name="Gueldener U."/>
            <person name="Muensterkoetter M."/>
            <person name="Nagy L.G."/>
        </authorList>
    </citation>
    <scope>NUCLEOTIDE SEQUENCE [LARGE SCALE GENOMIC DNA]</scope>
    <source>
        <strain evidence="4">Ar21-2</strain>
    </source>
</reference>
<dbReference type="InterPro" id="IPR045339">
    <property type="entry name" value="DUF6534"/>
</dbReference>
<dbReference type="PANTHER" id="PTHR40465">
    <property type="entry name" value="CHROMOSOME 1, WHOLE GENOME SHOTGUN SEQUENCE"/>
    <property type="match status" value="1"/>
</dbReference>
<evidence type="ECO:0000313" key="4">
    <source>
        <dbReference type="Proteomes" id="UP000217790"/>
    </source>
</evidence>
<dbReference type="Proteomes" id="UP000217790">
    <property type="component" value="Unassembled WGS sequence"/>
</dbReference>
<feature type="domain" description="DUF6534" evidence="2">
    <location>
        <begin position="170"/>
        <end position="255"/>
    </location>
</feature>
<dbReference type="EMBL" id="KZ293657">
    <property type="protein sequence ID" value="PBK93065.1"/>
    <property type="molecule type" value="Genomic_DNA"/>
</dbReference>
<dbReference type="OrthoDB" id="2916807at2759"/>
<feature type="transmembrane region" description="Helical" evidence="1">
    <location>
        <begin position="20"/>
        <end position="39"/>
    </location>
</feature>
<accession>A0A2H3DCW8</accession>
<feature type="transmembrane region" description="Helical" evidence="1">
    <location>
        <begin position="122"/>
        <end position="139"/>
    </location>
</feature>
<dbReference type="AlphaFoldDB" id="A0A2H3DCW8"/>
<dbReference type="InParanoid" id="A0A2H3DCW8"/>
<feature type="transmembrane region" description="Helical" evidence="1">
    <location>
        <begin position="89"/>
        <end position="110"/>
    </location>
</feature>
<feature type="transmembrane region" description="Helical" evidence="1">
    <location>
        <begin position="159"/>
        <end position="186"/>
    </location>
</feature>
<protein>
    <recommendedName>
        <fullName evidence="2">DUF6534 domain-containing protein</fullName>
    </recommendedName>
</protein>
<keyword evidence="1" id="KW-1133">Transmembrane helix</keyword>
<gene>
    <name evidence="3" type="ORF">ARMGADRAFT_146556</name>
</gene>
<feature type="transmembrane region" description="Helical" evidence="1">
    <location>
        <begin position="198"/>
        <end position="227"/>
    </location>
</feature>
<dbReference type="OMA" id="IWCCASA"/>
<name>A0A2H3DCW8_ARMGA</name>
<evidence type="ECO:0000313" key="3">
    <source>
        <dbReference type="EMBL" id="PBK93065.1"/>
    </source>
</evidence>
<dbReference type="PANTHER" id="PTHR40465:SF1">
    <property type="entry name" value="DUF6534 DOMAIN-CONTAINING PROTEIN"/>
    <property type="match status" value="1"/>
</dbReference>